<gene>
    <name evidence="2" type="ORF">MSCUN_01920</name>
</gene>
<name>A0A2V2BM67_9EURY</name>
<dbReference type="Proteomes" id="UP000246004">
    <property type="component" value="Unassembled WGS sequence"/>
</dbReference>
<dbReference type="InterPro" id="IPR032109">
    <property type="entry name" value="Big_3_5"/>
</dbReference>
<organism evidence="2 3">
    <name type="scientific">Methanosphaera cuniculi</name>
    <dbReference type="NCBI Taxonomy" id="1077256"/>
    <lineage>
        <taxon>Archaea</taxon>
        <taxon>Methanobacteriati</taxon>
        <taxon>Methanobacteriota</taxon>
        <taxon>Methanomada group</taxon>
        <taxon>Methanobacteria</taxon>
        <taxon>Methanobacteriales</taxon>
        <taxon>Methanobacteriaceae</taxon>
        <taxon>Methanosphaera</taxon>
    </lineage>
</organism>
<dbReference type="InterPro" id="IPR013783">
    <property type="entry name" value="Ig-like_fold"/>
</dbReference>
<dbReference type="InterPro" id="IPR012334">
    <property type="entry name" value="Pectin_lyas_fold"/>
</dbReference>
<sequence>MNYHEIVAHNITIKTEGNTTLNLTNITITNTNQKPVLEIRGIKTTITYTNLTSNDNVILLENTQDIEIEHNNFITNVTNDVKAISIKNVANIDSYDNNITITANITQDNKKHTIVAINGINLTNIELSYFNITIINLNEVNDNIYAFNLINPEVNVDKKMSSRLAYNNIQIRGFNNACAINMINQSSFIKSNEIQVSAKNTIAMNMTTSNSRTSYYEQIDSNIINMISPMNNTGIRLNSCENISIRGTNFTNTMSENSIGILVYNSTNITLYNMTMDLNGKNLVAINLNQTNKINITTNNITTNIRNTTLQSIVLNNAEETLIKDNIIVTSTEYTVKLDEKSSKSIIKNNKLYALKLGDDSILSNSNIGIIDNTPIKSYKDLLLNDYTYDTFFDENGVLRDEISTAANITVVGNLYNRVLNITRPLNIKSYDNLEFINTTIIINAKNTNITNLAMGGYNTKLIINTDNCNINMQKIKLENIENKNITVITVNGNYNNISITDIDTTNNIEKAANANITQLRITGKQNSITIGSMKASNFTNSTAIKLDNADKNYLDISGRVIRVYIRSLIADNGIVLNNSNNNIIITSTKYAGMVKNVGFHLFNSSNNSIYYGEFTNSGNSKILLLENNSNYNKILGIISTSSNFDSAPVSIINSSYNILEGNTIKFSGNAYPIEILNGFENVVKHNSLISTNYKANNGVYQETTDDKAEQNNEVSENYASIPSYKALGISIRGTLKVHQTITIHVFDGNFVSKGGNYTFFVNGKEIGTVNTRSNTADMNYTILGDEGDRLIVTVMQKNTAVLTNISVFAPIIKLDTQVIIPNVVSNKSSTTITAIVMDEEGNIQTSGKVAFKVNGKTQGVVNINNGIAQLTVDSSKLSAKNYTITAVYGGNSITEKSTSDATLTITKTTPKITIETTNVKRTNNTIITVKLTDDQNNTIYGNTKVAVKLNGKTITHTTSQNGIIKINMDLTQYKNSQYDLTIVSGENNRYNTARMTTKLAIE</sequence>
<accession>A0A2V2BM67</accession>
<dbReference type="Gene3D" id="2.60.40.10">
    <property type="entry name" value="Immunoglobulins"/>
    <property type="match status" value="1"/>
</dbReference>
<proteinExistence type="predicted"/>
<protein>
    <recommendedName>
        <fullName evidence="1">Bacterial Ig-like domain-containing protein</fullName>
    </recommendedName>
</protein>
<dbReference type="EMBL" id="LWMS01000006">
    <property type="protein sequence ID" value="PWL08866.1"/>
    <property type="molecule type" value="Genomic_DNA"/>
</dbReference>
<reference evidence="2 3" key="1">
    <citation type="submission" date="2016-04" db="EMBL/GenBank/DDBJ databases">
        <title>Genome sequence of Methanosphaera cuniculi DSM 4103.</title>
        <authorList>
            <person name="Poehlein A."/>
            <person name="Seedorf H."/>
            <person name="Daniel R."/>
        </authorList>
    </citation>
    <scope>NUCLEOTIDE SEQUENCE [LARGE SCALE GENOMIC DNA]</scope>
    <source>
        <strain evidence="2 3">DSM 4103</strain>
    </source>
</reference>
<dbReference type="Pfam" id="PF16640">
    <property type="entry name" value="Big_3_5"/>
    <property type="match status" value="1"/>
</dbReference>
<dbReference type="AlphaFoldDB" id="A0A2V2BM67"/>
<evidence type="ECO:0000313" key="3">
    <source>
        <dbReference type="Proteomes" id="UP000246004"/>
    </source>
</evidence>
<evidence type="ECO:0000259" key="1">
    <source>
        <dbReference type="Pfam" id="PF16640"/>
    </source>
</evidence>
<dbReference type="InterPro" id="IPR008964">
    <property type="entry name" value="Invasin/intimin_cell_adhesion"/>
</dbReference>
<comment type="caution">
    <text evidence="2">The sequence shown here is derived from an EMBL/GenBank/DDBJ whole genome shotgun (WGS) entry which is preliminary data.</text>
</comment>
<dbReference type="Gene3D" id="2.160.20.10">
    <property type="entry name" value="Single-stranded right-handed beta-helix, Pectin lyase-like"/>
    <property type="match status" value="1"/>
</dbReference>
<feature type="domain" description="Bacterial Ig-like" evidence="1">
    <location>
        <begin position="822"/>
        <end position="907"/>
    </location>
</feature>
<dbReference type="SUPFAM" id="SSF49373">
    <property type="entry name" value="Invasin/intimin cell-adhesion fragments"/>
    <property type="match status" value="1"/>
</dbReference>
<evidence type="ECO:0000313" key="2">
    <source>
        <dbReference type="EMBL" id="PWL08866.1"/>
    </source>
</evidence>